<dbReference type="GO" id="GO:0019033">
    <property type="term" value="C:viral tegument"/>
    <property type="evidence" value="ECO:0007669"/>
    <property type="project" value="InterPro"/>
</dbReference>
<dbReference type="GO" id="GO:0016020">
    <property type="term" value="C:membrane"/>
    <property type="evidence" value="ECO:0007669"/>
    <property type="project" value="UniProtKB-SubCell"/>
</dbReference>
<evidence type="ECO:0000313" key="7">
    <source>
        <dbReference type="EMBL" id="QBM10857.1"/>
    </source>
</evidence>
<feature type="transmembrane region" description="Helical" evidence="6">
    <location>
        <begin position="166"/>
        <end position="185"/>
    </location>
</feature>
<dbReference type="KEGG" id="vg:80536898"/>
<dbReference type="InterPro" id="IPR007764">
    <property type="entry name" value="Herpes_UL43"/>
</dbReference>
<evidence type="ECO:0000256" key="3">
    <source>
        <dbReference type="ARBA" id="ARBA00022692"/>
    </source>
</evidence>
<proteinExistence type="inferred from homology"/>
<dbReference type="Pfam" id="PF05072">
    <property type="entry name" value="Herpes_UL43"/>
    <property type="match status" value="1"/>
</dbReference>
<organism evidence="7 8">
    <name type="scientific">Caprine alphaherpesvirus 1</name>
    <dbReference type="NCBI Taxonomy" id="39944"/>
    <lineage>
        <taxon>Viruses</taxon>
        <taxon>Duplodnaviria</taxon>
        <taxon>Heunggongvirae</taxon>
        <taxon>Peploviricota</taxon>
        <taxon>Herviviricetes</taxon>
        <taxon>Herpesvirales</taxon>
        <taxon>Orthoherpesviridae</taxon>
        <taxon>Alphaherpesvirinae</taxon>
        <taxon>Varicellovirus</taxon>
        <taxon>Varicellovirus caprinealpha1</taxon>
    </lineage>
</organism>
<evidence type="ECO:0000256" key="4">
    <source>
        <dbReference type="ARBA" id="ARBA00022989"/>
    </source>
</evidence>
<dbReference type="GeneID" id="80536898"/>
<comment type="similarity">
    <text evidence="2">Belongs to the alphaherpesvirinae HHV-1 UL43 family.</text>
</comment>
<keyword evidence="8" id="KW-1185">Reference proteome</keyword>
<keyword evidence="5 6" id="KW-0472">Membrane</keyword>
<feature type="transmembrane region" description="Helical" evidence="6">
    <location>
        <begin position="197"/>
        <end position="219"/>
    </location>
</feature>
<evidence type="ECO:0000313" key="8">
    <source>
        <dbReference type="Proteomes" id="UP000828786"/>
    </source>
</evidence>
<gene>
    <name evidence="7" type="primary">UL43</name>
</gene>
<sequence>MPAATHPAREARPEVLVAVGGAAALAAAGTDAAAALQDTCHYKIGQHAARRDLERGGAREGAESAWGCARGAAAELALAGAALASAPALWVLGRALSGELGRGAGGRWQTRDAVLLSAAAGHGAALAEHLCLRRARAEAAADGALIAHVGVCALGAALSLGGVDGGVQAALASAVAGALVTCVWLRRRARDLGRAAAARVARALHVAACACVGLCWAYADE</sequence>
<keyword evidence="4 6" id="KW-1133">Transmembrane helix</keyword>
<evidence type="ECO:0000256" key="2">
    <source>
        <dbReference type="ARBA" id="ARBA00008930"/>
    </source>
</evidence>
<protein>
    <submittedName>
        <fullName evidence="7">Membrane protein UL43</fullName>
    </submittedName>
</protein>
<evidence type="ECO:0000256" key="6">
    <source>
        <dbReference type="SAM" id="Phobius"/>
    </source>
</evidence>
<name>A0AAF1D1Z5_9ALPH</name>
<dbReference type="EMBL" id="MG989243">
    <property type="protein sequence ID" value="QBM10857.1"/>
    <property type="molecule type" value="Genomic_DNA"/>
</dbReference>
<reference evidence="7 8" key="1">
    <citation type="submission" date="2018-02" db="EMBL/GenBank/DDBJ databases">
        <title>A novel caprine herpesvirus isolated from goats in China.</title>
        <authorList>
            <person name="Hao F."/>
            <person name="Mao L."/>
            <person name="Li W."/>
        </authorList>
    </citation>
    <scope>NUCLEOTIDE SEQUENCE [LARGE SCALE GENOMIC DNA]</scope>
    <source>
        <strain evidence="7 8">JSHA1405</strain>
    </source>
</reference>
<evidence type="ECO:0000256" key="5">
    <source>
        <dbReference type="ARBA" id="ARBA00023136"/>
    </source>
</evidence>
<accession>A0AAF1D1Z5</accession>
<evidence type="ECO:0000256" key="1">
    <source>
        <dbReference type="ARBA" id="ARBA00004141"/>
    </source>
</evidence>
<comment type="subcellular location">
    <subcellularLocation>
        <location evidence="1">Membrane</location>
        <topology evidence="1">Multi-pass membrane protein</topology>
    </subcellularLocation>
</comment>
<dbReference type="Proteomes" id="UP000828786">
    <property type="component" value="Segment"/>
</dbReference>
<dbReference type="RefSeq" id="YP_010798649.1">
    <property type="nucleotide sequence ID" value="NC_076509.1"/>
</dbReference>
<keyword evidence="3 6" id="KW-0812">Transmembrane</keyword>
<feature type="transmembrane region" description="Helical" evidence="6">
    <location>
        <begin position="139"/>
        <end position="160"/>
    </location>
</feature>